<feature type="transmembrane region" description="Helical" evidence="1">
    <location>
        <begin position="149"/>
        <end position="168"/>
    </location>
</feature>
<keyword evidence="3" id="KW-1185">Reference proteome</keyword>
<evidence type="ECO:0000313" key="2">
    <source>
        <dbReference type="EMBL" id="SNX47785.1"/>
    </source>
</evidence>
<feature type="transmembrane region" description="Helical" evidence="1">
    <location>
        <begin position="114"/>
        <end position="137"/>
    </location>
</feature>
<dbReference type="EMBL" id="OANU01000013">
    <property type="protein sequence ID" value="SNX47785.1"/>
    <property type="molecule type" value="Genomic_DNA"/>
</dbReference>
<proteinExistence type="predicted"/>
<gene>
    <name evidence="2" type="ORF">VTH8203_01400</name>
</gene>
<evidence type="ECO:0000313" key="3">
    <source>
        <dbReference type="Proteomes" id="UP000219336"/>
    </source>
</evidence>
<evidence type="ECO:0000256" key="1">
    <source>
        <dbReference type="SAM" id="Phobius"/>
    </source>
</evidence>
<dbReference type="InterPro" id="IPR021497">
    <property type="entry name" value="GTA_holin_3TM"/>
</dbReference>
<dbReference type="Proteomes" id="UP000219336">
    <property type="component" value="Unassembled WGS sequence"/>
</dbReference>
<organism evidence="2 3">
    <name type="scientific">Vibrio thalassae</name>
    <dbReference type="NCBI Taxonomy" id="1243014"/>
    <lineage>
        <taxon>Bacteria</taxon>
        <taxon>Pseudomonadati</taxon>
        <taxon>Pseudomonadota</taxon>
        <taxon>Gammaproteobacteria</taxon>
        <taxon>Vibrionales</taxon>
        <taxon>Vibrionaceae</taxon>
        <taxon>Vibrio</taxon>
    </lineage>
</organism>
<keyword evidence="1" id="KW-0472">Membrane</keyword>
<protein>
    <submittedName>
        <fullName evidence="2">Uncharacterized protein</fullName>
    </submittedName>
</protein>
<keyword evidence="1" id="KW-0812">Transmembrane</keyword>
<dbReference type="Pfam" id="PF11351">
    <property type="entry name" value="GTA_holin_3TM"/>
    <property type="match status" value="1"/>
</dbReference>
<dbReference type="AlphaFoldDB" id="A0A240EIJ0"/>
<name>A0A240EIJ0_9VIBR</name>
<accession>A0A240EIJ0</accession>
<dbReference type="RefSeq" id="WP_096993019.1">
    <property type="nucleotide sequence ID" value="NZ_JBHSII010000011.1"/>
</dbReference>
<dbReference type="OrthoDB" id="6107776at2"/>
<keyword evidence="1" id="KW-1133">Transmembrane helix</keyword>
<sequence length="209" mass="23484">MWNQIWGFVTGNAASIVEQVESAVDDYFYTDEEKSRDSVSAQNNRTKFKAQMAAITSQLAQNEQRFKVQLEQLIAEREKQIHDTYQREISASKDVIIAELHQSDLYTKRARPTVIYAGLLFVLLELLGLRVALLSHLEASSAVIESSTTILSAFLYMWGAVAGAYALGRSAEKRGISNSVTRLVTGTSRPQHEAVTKTLEQRVKEQITW</sequence>
<reference evidence="3" key="1">
    <citation type="submission" date="2016-06" db="EMBL/GenBank/DDBJ databases">
        <authorList>
            <person name="Rodrigo-Torres L."/>
            <person name="Arahal R.D."/>
            <person name="Lucena T."/>
        </authorList>
    </citation>
    <scope>NUCLEOTIDE SEQUENCE [LARGE SCALE GENOMIC DNA]</scope>
    <source>
        <strain evidence="3">CECT8203</strain>
    </source>
</reference>